<reference evidence="2 3" key="1">
    <citation type="journal article" date="2015" name="Genome Announc.">
        <title>Draft Genome Sequences of Marine Isolates of Thalassomonas viridans and Thalassomonas actiniarum.</title>
        <authorList>
            <person name="Olonade I."/>
            <person name="van Zyl L.J."/>
            <person name="Trindade M."/>
        </authorList>
    </citation>
    <scope>NUCLEOTIDE SEQUENCE [LARGE SCALE GENOMIC DNA]</scope>
    <source>
        <strain evidence="2 3">A5K-106</strain>
    </source>
</reference>
<reference evidence="2 3" key="2">
    <citation type="journal article" date="2022" name="Mar. Drugs">
        <title>Bioassay-Guided Fractionation Leads to the Detection of Cholic Acid Generated by the Rare Thalassomonas sp.</title>
        <authorList>
            <person name="Pheiffer F."/>
            <person name="Schneider Y.K."/>
            <person name="Hansen E.H."/>
            <person name="Andersen J.H."/>
            <person name="Isaksson J."/>
            <person name="Busche T."/>
            <person name="R C."/>
            <person name="Kalinowski J."/>
            <person name="Zyl L.V."/>
            <person name="Trindade M."/>
        </authorList>
    </citation>
    <scope>NUCLEOTIDE SEQUENCE [LARGE SCALE GENOMIC DNA]</scope>
    <source>
        <strain evidence="2 3">A5K-106</strain>
    </source>
</reference>
<keyword evidence="1" id="KW-0472">Membrane</keyword>
<keyword evidence="3" id="KW-1185">Reference proteome</keyword>
<dbReference type="KEGG" id="tact:SG35_017865"/>
<dbReference type="EMBL" id="CP059735">
    <property type="protein sequence ID" value="WDD97200.1"/>
    <property type="molecule type" value="Genomic_DNA"/>
</dbReference>
<protein>
    <submittedName>
        <fullName evidence="2">Uncharacterized protein</fullName>
    </submittedName>
</protein>
<feature type="transmembrane region" description="Helical" evidence="1">
    <location>
        <begin position="124"/>
        <end position="144"/>
    </location>
</feature>
<gene>
    <name evidence="2" type="ORF">SG35_017865</name>
</gene>
<keyword evidence="1" id="KW-1133">Transmembrane helix</keyword>
<feature type="transmembrane region" description="Helical" evidence="1">
    <location>
        <begin position="6"/>
        <end position="29"/>
    </location>
</feature>
<accession>A0AAE9YKK8</accession>
<feature type="transmembrane region" description="Helical" evidence="1">
    <location>
        <begin position="275"/>
        <end position="300"/>
    </location>
</feature>
<proteinExistence type="predicted"/>
<organism evidence="2 3">
    <name type="scientific">Thalassomonas actiniarum</name>
    <dbReference type="NCBI Taxonomy" id="485447"/>
    <lineage>
        <taxon>Bacteria</taxon>
        <taxon>Pseudomonadati</taxon>
        <taxon>Pseudomonadota</taxon>
        <taxon>Gammaproteobacteria</taxon>
        <taxon>Alteromonadales</taxon>
        <taxon>Colwelliaceae</taxon>
        <taxon>Thalassomonas</taxon>
    </lineage>
</organism>
<evidence type="ECO:0000313" key="2">
    <source>
        <dbReference type="EMBL" id="WDD97200.1"/>
    </source>
</evidence>
<dbReference type="AlphaFoldDB" id="A0AAE9YKK8"/>
<keyword evidence="1" id="KW-0812">Transmembrane</keyword>
<sequence>MIDILGIAIAFITSMLLFSVLVTAIVQFVQQLFARKHRGLVSGMSQFASAIAEIDAGFDSKKFLQQVTSGIVVKKAQYVGFDKVKAVYHQLSVDKPITDIRLQQMFEQAEDEMRALFKSQMDKISIGVAALIVLLMQLDAFALLNRLSVDSDFRQALALQGQGILAKAEISNAPPVGDIVQKINRQFVAQYPSLEALVRQENDSTKEAISAFNQLVRQQPALSDIQMQMLVIKYQAALEAAIDQAQQQAVTFGLEQYRSLSKFGFQVLPEKSIDYYLSLQTLLGLFFSVILISLGAPFWFNTLKSVVGLKDAIALKHEAEKGGKAG</sequence>
<name>A0AAE9YKK8_9GAMM</name>
<dbReference type="Proteomes" id="UP000032568">
    <property type="component" value="Chromosome"/>
</dbReference>
<dbReference type="RefSeq" id="WP_044833931.1">
    <property type="nucleotide sequence ID" value="NZ_CP059735.1"/>
</dbReference>
<evidence type="ECO:0000313" key="3">
    <source>
        <dbReference type="Proteomes" id="UP000032568"/>
    </source>
</evidence>
<evidence type="ECO:0000256" key="1">
    <source>
        <dbReference type="SAM" id="Phobius"/>
    </source>
</evidence>